<dbReference type="EMBL" id="NIGF01000010">
    <property type="protein sequence ID" value="PQV63544.1"/>
    <property type="molecule type" value="Genomic_DNA"/>
</dbReference>
<dbReference type="Gene3D" id="3.20.20.80">
    <property type="entry name" value="Glycosidases"/>
    <property type="match status" value="1"/>
</dbReference>
<dbReference type="InterPro" id="IPR051563">
    <property type="entry name" value="Glycosyl_Hydrolase_51"/>
</dbReference>
<evidence type="ECO:0000256" key="4">
    <source>
        <dbReference type="ARBA" id="ARBA00022729"/>
    </source>
</evidence>
<dbReference type="Pfam" id="PF22848">
    <property type="entry name" value="ASD1_dom"/>
    <property type="match status" value="1"/>
</dbReference>
<dbReference type="AlphaFoldDB" id="A0A2S8SRV9"/>
<dbReference type="PANTHER" id="PTHR31776:SF0">
    <property type="entry name" value="ALPHA-L-ARABINOFURANOSIDASE 1"/>
    <property type="match status" value="1"/>
</dbReference>
<evidence type="ECO:0000256" key="5">
    <source>
        <dbReference type="ARBA" id="ARBA00022801"/>
    </source>
</evidence>
<dbReference type="OrthoDB" id="9758333at2"/>
<proteinExistence type="inferred from homology"/>
<dbReference type="RefSeq" id="WP_105483970.1">
    <property type="nucleotide sequence ID" value="NZ_NIGF01000010.1"/>
</dbReference>
<dbReference type="SUPFAM" id="SSF51445">
    <property type="entry name" value="(Trans)glycosidases"/>
    <property type="match status" value="1"/>
</dbReference>
<dbReference type="GO" id="GO:0030246">
    <property type="term" value="F:carbohydrate binding"/>
    <property type="evidence" value="ECO:0007669"/>
    <property type="project" value="UniProtKB-KW"/>
</dbReference>
<keyword evidence="8" id="KW-0430">Lectin</keyword>
<dbReference type="InterPro" id="IPR055235">
    <property type="entry name" value="ASD1_cat"/>
</dbReference>
<dbReference type="InParanoid" id="A0A2S8SRV9"/>
<dbReference type="SUPFAM" id="SSF49785">
    <property type="entry name" value="Galactose-binding domain-like"/>
    <property type="match status" value="1"/>
</dbReference>
<comment type="similarity">
    <text evidence="2">Belongs to the glycosyl hydrolase 51 family.</text>
</comment>
<dbReference type="SMART" id="SM00813">
    <property type="entry name" value="Alpha-L-AF_C"/>
    <property type="match status" value="1"/>
</dbReference>
<keyword evidence="4" id="KW-0732">Signal</keyword>
<dbReference type="InterPro" id="IPR010720">
    <property type="entry name" value="Alpha-L-AF_C"/>
</dbReference>
<evidence type="ECO:0000256" key="2">
    <source>
        <dbReference type="ARBA" id="ARBA00007186"/>
    </source>
</evidence>
<dbReference type="GO" id="GO:0046373">
    <property type="term" value="P:L-arabinose metabolic process"/>
    <property type="evidence" value="ECO:0007669"/>
    <property type="project" value="InterPro"/>
</dbReference>
<evidence type="ECO:0000313" key="9">
    <source>
        <dbReference type="Proteomes" id="UP000237684"/>
    </source>
</evidence>
<keyword evidence="5" id="KW-0378">Hydrolase</keyword>
<keyword evidence="9" id="KW-1185">Reference proteome</keyword>
<dbReference type="Pfam" id="PF06964">
    <property type="entry name" value="Alpha-L-AF_C"/>
    <property type="match status" value="1"/>
</dbReference>
<dbReference type="InterPro" id="IPR017853">
    <property type="entry name" value="GH"/>
</dbReference>
<dbReference type="InterPro" id="IPR008979">
    <property type="entry name" value="Galactose-bd-like_sf"/>
</dbReference>
<organism evidence="8 9">
    <name type="scientific">Abditibacterium utsteinense</name>
    <dbReference type="NCBI Taxonomy" id="1960156"/>
    <lineage>
        <taxon>Bacteria</taxon>
        <taxon>Pseudomonadati</taxon>
        <taxon>Abditibacteriota</taxon>
        <taxon>Abditibacteriia</taxon>
        <taxon>Abditibacteriales</taxon>
        <taxon>Abditibacteriaceae</taxon>
        <taxon>Abditibacterium</taxon>
    </lineage>
</organism>
<dbReference type="SUPFAM" id="SSF49899">
    <property type="entry name" value="Concanavalin A-like lectins/glucanases"/>
    <property type="match status" value="1"/>
</dbReference>
<dbReference type="Proteomes" id="UP000237684">
    <property type="component" value="Unassembled WGS sequence"/>
</dbReference>
<dbReference type="InterPro" id="IPR013320">
    <property type="entry name" value="ConA-like_dom_sf"/>
</dbReference>
<sequence length="817" mass="88531">MKHFPSHFFLGSTLLASGIAFGQTTSIQTPARIQVDGARPGPAIGPLFYGLMTEEINHAYDGGLYAELIRNRSLRDDTFNPAAWSPIQKNGARVAISVDTQEPVPGTALTHSLRLDVMNSGTGVDGVADNVGVSNEGFWGIPVVANQSYRVSLWAKASPDARGGLTLALESSDGAQNYGRVSLPALTGEWKKYQVTLRGGQAPAGTLGRFAAYTKGTGTVWMTLVSVMPPTYKNRANGMRPDLMEKMAALRPAYLRLPGGNYLEGITLQDKFDWKKTLGPLEARAGHLGTWGYRSSDGLGFLEFLEWCEDLGMEPLLAVHAGYALNTTYVNSGPDLQPYVDDALDEIEFVIGGPNTKWGKVRANLGHPAPFKLTYVEIGNEDWFDKSGSYEGRYKQIHDAIRAKYPALQLIATLGVKSVRPDVVDDHFYRSAAEMAADAGHYDGYKRTDPKIFVGEWASTEGNPTPTLRAALGDAAWLTGLERNADVVVMQCYAPLLVNIHKDARQWATNLIGYNAASSFGSPSFYVQSMFANYTGDHVLPSQVTMPSTAQKPAMGAVGLATWNTQAEYDDIKVTDPAGKVLYAQNFSGGGLADFQTERGQWSVQNGALRQSEEAPNVRARVGSAAWTNYDLTLRARKIAGHEGFLVSFLNKGGDDLVWWNLGGWENTRSAFQRAGTNAEFGNTNTTIETGRWYHVKISVRGNQVKGYLDGKLVAQGNDRPTPAPIFSAVSRDSKSGDVFIKLVNFSGVAHPVQIAGLNTRATVARGQQISGEPGDVNTLEQPRKIAPLPVSATLANNLLSVTLPANSASVWRITAR</sequence>
<feature type="domain" description="Alpha-L-arabinofuranosidase C-terminal" evidence="7">
    <location>
        <begin position="455"/>
        <end position="808"/>
    </location>
</feature>
<evidence type="ECO:0000256" key="6">
    <source>
        <dbReference type="ARBA" id="ARBA00023180"/>
    </source>
</evidence>
<evidence type="ECO:0000313" key="8">
    <source>
        <dbReference type="EMBL" id="PQV63544.1"/>
    </source>
</evidence>
<dbReference type="Pfam" id="PF06439">
    <property type="entry name" value="3keto-disac_hyd"/>
    <property type="match status" value="1"/>
</dbReference>
<evidence type="ECO:0000256" key="1">
    <source>
        <dbReference type="ARBA" id="ARBA00001462"/>
    </source>
</evidence>
<evidence type="ECO:0000256" key="3">
    <source>
        <dbReference type="ARBA" id="ARBA00012670"/>
    </source>
</evidence>
<dbReference type="PANTHER" id="PTHR31776">
    <property type="entry name" value="ALPHA-L-ARABINOFURANOSIDASE 1"/>
    <property type="match status" value="1"/>
</dbReference>
<keyword evidence="6" id="KW-0325">Glycoprotein</keyword>
<dbReference type="InterPro" id="IPR010496">
    <property type="entry name" value="AL/BT2_dom"/>
</dbReference>
<dbReference type="Gene3D" id="2.60.120.560">
    <property type="entry name" value="Exo-inulinase, domain 1"/>
    <property type="match status" value="1"/>
</dbReference>
<dbReference type="GO" id="GO:0046556">
    <property type="term" value="F:alpha-L-arabinofuranosidase activity"/>
    <property type="evidence" value="ECO:0007669"/>
    <property type="project" value="UniProtKB-EC"/>
</dbReference>
<dbReference type="SUPFAM" id="SSF51011">
    <property type="entry name" value="Glycosyl hydrolase domain"/>
    <property type="match status" value="1"/>
</dbReference>
<comment type="catalytic activity">
    <reaction evidence="1">
        <text>Hydrolysis of terminal non-reducing alpha-L-arabinofuranoside residues in alpha-L-arabinosides.</text>
        <dbReference type="EC" id="3.2.1.55"/>
    </reaction>
</comment>
<evidence type="ECO:0000259" key="7">
    <source>
        <dbReference type="SMART" id="SM00813"/>
    </source>
</evidence>
<name>A0A2S8SRV9_9BACT</name>
<gene>
    <name evidence="8" type="ORF">B1R32_1107</name>
</gene>
<reference evidence="8 9" key="1">
    <citation type="journal article" date="2018" name="Syst. Appl. Microbiol.">
        <title>Abditibacterium utsteinense sp. nov., the first cultivated member of candidate phylum FBP, isolated from ice-free Antarctic soil samples.</title>
        <authorList>
            <person name="Tahon G."/>
            <person name="Tytgat B."/>
            <person name="Lebbe L."/>
            <person name="Carlier A."/>
            <person name="Willems A."/>
        </authorList>
    </citation>
    <scope>NUCLEOTIDE SEQUENCE [LARGE SCALE GENOMIC DNA]</scope>
    <source>
        <strain evidence="8 9">LMG 29911</strain>
    </source>
</reference>
<dbReference type="EC" id="3.2.1.55" evidence="3"/>
<protein>
    <recommendedName>
        <fullName evidence="3">non-reducing end alpha-L-arabinofuranosidase</fullName>
        <ecNumber evidence="3">3.2.1.55</ecNumber>
    </recommendedName>
</protein>
<comment type="caution">
    <text evidence="8">The sequence shown here is derived from an EMBL/GenBank/DDBJ whole genome shotgun (WGS) entry which is preliminary data.</text>
</comment>
<accession>A0A2S8SRV9</accession>